<name>A0ABN6PL52_9BURK</name>
<accession>A0ABN6PL52</accession>
<dbReference type="Proteomes" id="UP001057498">
    <property type="component" value="Chromosome"/>
</dbReference>
<dbReference type="NCBIfam" id="TIGR02241">
    <property type="entry name" value="conserved hypothetical phage tail region protein"/>
    <property type="match status" value="1"/>
</dbReference>
<evidence type="ECO:0008006" key="3">
    <source>
        <dbReference type="Google" id="ProtNLM"/>
    </source>
</evidence>
<reference evidence="1" key="1">
    <citation type="submission" date="2022-04" db="EMBL/GenBank/DDBJ databases">
        <title>Whole genome sequence of Sphaerotilus sp. FB-5.</title>
        <authorList>
            <person name="Takeda M."/>
            <person name="Narihara S."/>
            <person name="Akimoto M."/>
            <person name="Akimoto R."/>
            <person name="Nishiyashiki S."/>
            <person name="Murakami T."/>
        </authorList>
    </citation>
    <scope>NUCLEOTIDE SEQUENCE</scope>
    <source>
        <strain evidence="1">FB-5</strain>
    </source>
</reference>
<dbReference type="PANTHER" id="PTHR38009:SF1">
    <property type="entry name" value="CONSERVED HYPOTHETICAL PHAGE TAIL PROTEIN"/>
    <property type="match status" value="1"/>
</dbReference>
<dbReference type="EMBL" id="AP025730">
    <property type="protein sequence ID" value="BDI05904.1"/>
    <property type="molecule type" value="Genomic_DNA"/>
</dbReference>
<dbReference type="Pfam" id="PF06841">
    <property type="entry name" value="Phage_T4_gp19"/>
    <property type="match status" value="1"/>
</dbReference>
<dbReference type="RefSeq" id="WP_251969237.1">
    <property type="nucleotide sequence ID" value="NZ_AP025730.1"/>
</dbReference>
<sequence length="182" mass="19261">MAIRNDPVLACNFQLSLTDAAAGTGKLLTSIVLSPLIANPLAGFSECTGLEMSLETEDWNEGGNNGQVLKFPKRVKYGEITLKRGVTRSPALFDWLGGFAHGIGKRKDGVITLLDASHRPLTVWSFRRALPTKWSGPALNAQQSTIAIESITFVHEGLVPLGGAAELANAIGSAAKAVGSMF</sequence>
<dbReference type="PANTHER" id="PTHR38009">
    <property type="entry name" value="CONSERVED HYPOTHETICAL PHAGE TAIL PROTEIN"/>
    <property type="match status" value="1"/>
</dbReference>
<evidence type="ECO:0000313" key="2">
    <source>
        <dbReference type="Proteomes" id="UP001057498"/>
    </source>
</evidence>
<gene>
    <name evidence="1" type="ORF">CATMQ487_28740</name>
</gene>
<protein>
    <recommendedName>
        <fullName evidence="3">Phage tail protein</fullName>
    </recommendedName>
</protein>
<evidence type="ECO:0000313" key="1">
    <source>
        <dbReference type="EMBL" id="BDI05904.1"/>
    </source>
</evidence>
<proteinExistence type="predicted"/>
<dbReference type="InterPro" id="IPR010667">
    <property type="entry name" value="Phage_T4_Gp19"/>
</dbReference>
<keyword evidence="2" id="KW-1185">Reference proteome</keyword>
<dbReference type="InterPro" id="IPR011747">
    <property type="entry name" value="CHP02241"/>
</dbReference>
<organism evidence="1 2">
    <name type="scientific">Sphaerotilus microaerophilus</name>
    <dbReference type="NCBI Taxonomy" id="2914710"/>
    <lineage>
        <taxon>Bacteria</taxon>
        <taxon>Pseudomonadati</taxon>
        <taxon>Pseudomonadota</taxon>
        <taxon>Betaproteobacteria</taxon>
        <taxon>Burkholderiales</taxon>
        <taxon>Sphaerotilaceae</taxon>
        <taxon>Sphaerotilus</taxon>
    </lineage>
</organism>